<evidence type="ECO:0000313" key="7">
    <source>
        <dbReference type="Proteomes" id="UP000238169"/>
    </source>
</evidence>
<proteinExistence type="predicted"/>
<dbReference type="PROSITE" id="PS51257">
    <property type="entry name" value="PROKAR_LIPOPROTEIN"/>
    <property type="match status" value="1"/>
</dbReference>
<gene>
    <name evidence="6" type="ORF">NOV72_01888</name>
</gene>
<dbReference type="InterPro" id="IPR011701">
    <property type="entry name" value="MFS"/>
</dbReference>
<sequence>MRPFSAVLVLIGTLLTACGYGATFLLSMHFRLIGGSDLDTGEALAGAMLGTFSGVSLVGWFAQRIGAARMTALSGLFIAVGLAGFGFIERVSALNLLPGFLMGFGWGAFYLAAPMSLAERTTDAERGRWFLRLGTFQMTGMTGGPGLAALAIRYWHWPVSSVLYLIGGLCIIGALMLESFGRIAPRTHATPIGTQKLRDMHAIFRTRAIYPIVMIALGACVFSGLMTFQMSIMQGTGAHASTFFSVYAVTVAATRWLLGQFVIRARRDLATKVLLTLMVLGVLATFAAPYHVMFHSASAVLLGTGFGLVYPVIETQVVADSGATHRHAALTWFVASYFLGVFGFPALGGWVLVHMGAGVLMALITLCGLMALMLAIVRDRRGVDALSNA</sequence>
<dbReference type="Proteomes" id="UP000238169">
    <property type="component" value="Unassembled WGS sequence"/>
</dbReference>
<evidence type="ECO:0000256" key="4">
    <source>
        <dbReference type="SAM" id="Phobius"/>
    </source>
</evidence>
<feature type="transmembrane region" description="Helical" evidence="4">
    <location>
        <begin position="43"/>
        <end position="63"/>
    </location>
</feature>
<dbReference type="InterPro" id="IPR020846">
    <property type="entry name" value="MFS_dom"/>
</dbReference>
<keyword evidence="2 4" id="KW-1133">Transmembrane helix</keyword>
<dbReference type="EMBL" id="OGTP01000004">
    <property type="protein sequence ID" value="SPB14645.1"/>
    <property type="molecule type" value="Genomic_DNA"/>
</dbReference>
<evidence type="ECO:0000259" key="5">
    <source>
        <dbReference type="PROSITE" id="PS50850"/>
    </source>
</evidence>
<organism evidence="6 7">
    <name type="scientific">Caballeronia novacaledonica</name>
    <dbReference type="NCBI Taxonomy" id="1544861"/>
    <lineage>
        <taxon>Bacteria</taxon>
        <taxon>Pseudomonadati</taxon>
        <taxon>Pseudomonadota</taxon>
        <taxon>Betaproteobacteria</taxon>
        <taxon>Burkholderiales</taxon>
        <taxon>Burkholderiaceae</taxon>
        <taxon>Caballeronia</taxon>
    </lineage>
</organism>
<dbReference type="RefSeq" id="WP_106854328.1">
    <property type="nucleotide sequence ID" value="NZ_OGTP01000004.1"/>
</dbReference>
<evidence type="ECO:0000256" key="3">
    <source>
        <dbReference type="ARBA" id="ARBA00023136"/>
    </source>
</evidence>
<feature type="transmembrane region" description="Helical" evidence="4">
    <location>
        <begin position="130"/>
        <end position="155"/>
    </location>
</feature>
<protein>
    <submittedName>
        <fullName evidence="6">MFS transporter</fullName>
    </submittedName>
</protein>
<feature type="transmembrane region" description="Helical" evidence="4">
    <location>
        <begin position="334"/>
        <end position="353"/>
    </location>
</feature>
<evidence type="ECO:0000256" key="2">
    <source>
        <dbReference type="ARBA" id="ARBA00022989"/>
    </source>
</evidence>
<dbReference type="InterPro" id="IPR052714">
    <property type="entry name" value="MFS_Exporter"/>
</dbReference>
<feature type="transmembrane region" description="Helical" evidence="4">
    <location>
        <begin position="100"/>
        <end position="118"/>
    </location>
</feature>
<dbReference type="PANTHER" id="PTHR23531:SF1">
    <property type="entry name" value="QUINOLENE RESISTANCE PROTEIN NORA"/>
    <property type="match status" value="1"/>
</dbReference>
<dbReference type="Pfam" id="PF07690">
    <property type="entry name" value="MFS_1"/>
    <property type="match status" value="1"/>
</dbReference>
<feature type="transmembrane region" description="Helical" evidence="4">
    <location>
        <begin position="70"/>
        <end position="88"/>
    </location>
</feature>
<dbReference type="GO" id="GO:0022857">
    <property type="term" value="F:transmembrane transporter activity"/>
    <property type="evidence" value="ECO:0007669"/>
    <property type="project" value="InterPro"/>
</dbReference>
<dbReference type="Gene3D" id="1.20.1250.20">
    <property type="entry name" value="MFS general substrate transporter like domains"/>
    <property type="match status" value="1"/>
</dbReference>
<dbReference type="OrthoDB" id="8046314at2"/>
<dbReference type="AlphaFoldDB" id="A0A2U3I3E1"/>
<evidence type="ECO:0000313" key="6">
    <source>
        <dbReference type="EMBL" id="SPB14645.1"/>
    </source>
</evidence>
<name>A0A2U3I3E1_9BURK</name>
<feature type="transmembrane region" description="Helical" evidence="4">
    <location>
        <begin position="294"/>
        <end position="313"/>
    </location>
</feature>
<feature type="transmembrane region" description="Helical" evidence="4">
    <location>
        <begin position="269"/>
        <end position="288"/>
    </location>
</feature>
<keyword evidence="7" id="KW-1185">Reference proteome</keyword>
<feature type="transmembrane region" description="Helical" evidence="4">
    <location>
        <begin position="161"/>
        <end position="177"/>
    </location>
</feature>
<accession>A0A2U3I3E1</accession>
<feature type="transmembrane region" description="Helical" evidence="4">
    <location>
        <begin position="238"/>
        <end position="257"/>
    </location>
</feature>
<keyword evidence="3 4" id="KW-0472">Membrane</keyword>
<feature type="transmembrane region" description="Helical" evidence="4">
    <location>
        <begin position="359"/>
        <end position="377"/>
    </location>
</feature>
<dbReference type="PANTHER" id="PTHR23531">
    <property type="entry name" value="QUINOLENE RESISTANCE PROTEIN NORA"/>
    <property type="match status" value="1"/>
</dbReference>
<evidence type="ECO:0000256" key="1">
    <source>
        <dbReference type="ARBA" id="ARBA00022692"/>
    </source>
</evidence>
<keyword evidence="1 4" id="KW-0812">Transmembrane</keyword>
<dbReference type="SUPFAM" id="SSF103473">
    <property type="entry name" value="MFS general substrate transporter"/>
    <property type="match status" value="1"/>
</dbReference>
<reference evidence="7" key="1">
    <citation type="submission" date="2018-01" db="EMBL/GenBank/DDBJ databases">
        <authorList>
            <person name="Peeters C."/>
        </authorList>
    </citation>
    <scope>NUCLEOTIDE SEQUENCE [LARGE SCALE GENOMIC DNA]</scope>
</reference>
<dbReference type="InterPro" id="IPR036259">
    <property type="entry name" value="MFS_trans_sf"/>
</dbReference>
<feature type="domain" description="Major facilitator superfamily (MFS) profile" evidence="5">
    <location>
        <begin position="1"/>
        <end position="380"/>
    </location>
</feature>
<feature type="transmembrane region" description="Helical" evidence="4">
    <location>
        <begin position="208"/>
        <end position="232"/>
    </location>
</feature>
<dbReference type="PROSITE" id="PS50850">
    <property type="entry name" value="MFS"/>
    <property type="match status" value="1"/>
</dbReference>